<dbReference type="Proteomes" id="UP000813444">
    <property type="component" value="Unassembled WGS sequence"/>
</dbReference>
<proteinExistence type="predicted"/>
<evidence type="ECO:0000313" key="2">
    <source>
        <dbReference type="Proteomes" id="UP000813444"/>
    </source>
</evidence>
<dbReference type="AlphaFoldDB" id="A0A8K0T5Z8"/>
<accession>A0A8K0T5Z8</accession>
<name>A0A8K0T5Z8_9HYPO</name>
<comment type="caution">
    <text evidence="1">The sequence shown here is derived from an EMBL/GenBank/DDBJ whole genome shotgun (WGS) entry which is preliminary data.</text>
</comment>
<dbReference type="EMBL" id="JAGPNK010000001">
    <property type="protein sequence ID" value="KAH7329425.1"/>
    <property type="molecule type" value="Genomic_DNA"/>
</dbReference>
<organism evidence="1 2">
    <name type="scientific">Stachybotrys elegans</name>
    <dbReference type="NCBI Taxonomy" id="80388"/>
    <lineage>
        <taxon>Eukaryota</taxon>
        <taxon>Fungi</taxon>
        <taxon>Dikarya</taxon>
        <taxon>Ascomycota</taxon>
        <taxon>Pezizomycotina</taxon>
        <taxon>Sordariomycetes</taxon>
        <taxon>Hypocreomycetidae</taxon>
        <taxon>Hypocreales</taxon>
        <taxon>Stachybotryaceae</taxon>
        <taxon>Stachybotrys</taxon>
    </lineage>
</organism>
<sequence length="234" mass="25310">MDRRELQRHEHGLAGEAKFAVEIASEDTRICAGPARPRHPVELRLHPRPVQALPRALPAPRLSAGICPLAPVGEFSCQTNPRPCLFGVGPRASQGPFSYQLDQLITRLGRIMRSCRRARRWDAAPQSSPGRPRGRAIGPILDPSALLSRMLSSSYAATTSLLRPSHRQRCDASAAWQSQCNLEASSRQGFQWLSLPSLLDEVLDEVPFSAAGASEVPAAGRRGLLAISSAAATL</sequence>
<keyword evidence="2" id="KW-1185">Reference proteome</keyword>
<gene>
    <name evidence="1" type="ORF">B0I35DRAFT_44866</name>
</gene>
<reference evidence="1" key="1">
    <citation type="journal article" date="2021" name="Nat. Commun.">
        <title>Genetic determinants of endophytism in the Arabidopsis root mycobiome.</title>
        <authorList>
            <person name="Mesny F."/>
            <person name="Miyauchi S."/>
            <person name="Thiergart T."/>
            <person name="Pickel B."/>
            <person name="Atanasova L."/>
            <person name="Karlsson M."/>
            <person name="Huettel B."/>
            <person name="Barry K.W."/>
            <person name="Haridas S."/>
            <person name="Chen C."/>
            <person name="Bauer D."/>
            <person name="Andreopoulos W."/>
            <person name="Pangilinan J."/>
            <person name="LaButti K."/>
            <person name="Riley R."/>
            <person name="Lipzen A."/>
            <person name="Clum A."/>
            <person name="Drula E."/>
            <person name="Henrissat B."/>
            <person name="Kohler A."/>
            <person name="Grigoriev I.V."/>
            <person name="Martin F.M."/>
            <person name="Hacquard S."/>
        </authorList>
    </citation>
    <scope>NUCLEOTIDE SEQUENCE</scope>
    <source>
        <strain evidence="1">MPI-CAGE-CH-0235</strain>
    </source>
</reference>
<evidence type="ECO:0000313" key="1">
    <source>
        <dbReference type="EMBL" id="KAH7329425.1"/>
    </source>
</evidence>
<protein>
    <submittedName>
        <fullName evidence="1">Uncharacterized protein</fullName>
    </submittedName>
</protein>